<feature type="region of interest" description="Disordered" evidence="1">
    <location>
        <begin position="281"/>
        <end position="305"/>
    </location>
</feature>
<reference evidence="3" key="1">
    <citation type="submission" date="2022-06" db="EMBL/GenBank/DDBJ databases">
        <title>Gramella sediminis sp. nov., isolated from deep-sea sediment of the Indian Ocean.</title>
        <authorList>
            <person name="Yang L."/>
        </authorList>
    </citation>
    <scope>NUCLEOTIDE SEQUENCE</scope>
    <source>
        <strain evidence="3">HMD3159</strain>
    </source>
</reference>
<feature type="chain" id="PRO_5046860638" evidence="2">
    <location>
        <begin position="21"/>
        <end position="509"/>
    </location>
</feature>
<keyword evidence="4" id="KW-1185">Reference proteome</keyword>
<feature type="compositionally biased region" description="Polar residues" evidence="1">
    <location>
        <begin position="295"/>
        <end position="304"/>
    </location>
</feature>
<gene>
    <name evidence="3" type="ORF">NE848_00300</name>
</gene>
<dbReference type="PROSITE" id="PS51257">
    <property type="entry name" value="PROKAR_LIPOPROTEIN"/>
    <property type="match status" value="1"/>
</dbReference>
<sequence>MKKYSLIAILFAAIIGFTSCENNDFGDTNKNVNGAQDPNPAALMTGAMMRYATLTGRDYLTRPALYVQYQSQTQYTDEQRYNESPASWSGYYVQTLSNLSLIKEIYSQEGELSPALVAQGSANNQIGVATIYSTVIWKRLTDTFGPVPFEAYFTDDLTPAYSTQETIYKTLIEDLKMARDMIAPEENHPTGDIIYGGDVTKWRKFANSMIMAMSIQLSEVAPGYASAEFASALNNEFGVIEEVDEEAWFDYQNTPGFENPWTALRKADYANSKTITDALMGNSTDDDLSDPDASHNPTSNTTYDSRLEIFSNDATADGLEYGRASNPDGASAVKLNETYIWREEAPLPIMTSAYTYLNRAEAAELGWTSEDAGEMLEKGIIQSYESMTFYWGMADYLSNDETVDITDDAAAYAAARLADAADAGMLQVIGEEKWVTLFPNGFDAWSEWRRTGFPALQPAPAAFNAGTIPTRLVYPNSEGGLNTENYQEAVNQLSPSTDNNTSTFWWDVN</sequence>
<dbReference type="Gene3D" id="1.25.40.390">
    <property type="match status" value="1"/>
</dbReference>
<feature type="signal peptide" evidence="2">
    <location>
        <begin position="1"/>
        <end position="20"/>
    </location>
</feature>
<keyword evidence="2" id="KW-0732">Signal</keyword>
<proteinExistence type="predicted"/>
<dbReference type="InterPro" id="IPR041662">
    <property type="entry name" value="SusD-like_2"/>
</dbReference>
<evidence type="ECO:0000256" key="2">
    <source>
        <dbReference type="SAM" id="SignalP"/>
    </source>
</evidence>
<evidence type="ECO:0000313" key="4">
    <source>
        <dbReference type="Proteomes" id="UP001155077"/>
    </source>
</evidence>
<dbReference type="EMBL" id="JAMSCK010000001">
    <property type="protein sequence ID" value="MCM8567803.1"/>
    <property type="molecule type" value="Genomic_DNA"/>
</dbReference>
<accession>A0ABT0YWF4</accession>
<protein>
    <submittedName>
        <fullName evidence="3">SusD/RagB family nutrient-binding outer membrane lipoprotein</fullName>
    </submittedName>
</protein>
<dbReference type="Proteomes" id="UP001155077">
    <property type="component" value="Unassembled WGS sequence"/>
</dbReference>
<dbReference type="RefSeq" id="WP_252110231.1">
    <property type="nucleotide sequence ID" value="NZ_JAMSCK010000001.1"/>
</dbReference>
<evidence type="ECO:0000313" key="3">
    <source>
        <dbReference type="EMBL" id="MCM8567803.1"/>
    </source>
</evidence>
<dbReference type="SUPFAM" id="SSF48452">
    <property type="entry name" value="TPR-like"/>
    <property type="match status" value="1"/>
</dbReference>
<name>A0ABT0YWF4_9FLAO</name>
<comment type="caution">
    <text evidence="3">The sequence shown here is derived from an EMBL/GenBank/DDBJ whole genome shotgun (WGS) entry which is preliminary data.</text>
</comment>
<organism evidence="3 4">
    <name type="scientific">Gramella jeungdoensis</name>
    <dbReference type="NCBI Taxonomy" id="708091"/>
    <lineage>
        <taxon>Bacteria</taxon>
        <taxon>Pseudomonadati</taxon>
        <taxon>Bacteroidota</taxon>
        <taxon>Flavobacteriia</taxon>
        <taxon>Flavobacteriales</taxon>
        <taxon>Flavobacteriaceae</taxon>
        <taxon>Christiangramia</taxon>
    </lineage>
</organism>
<dbReference type="InterPro" id="IPR011990">
    <property type="entry name" value="TPR-like_helical_dom_sf"/>
</dbReference>
<evidence type="ECO:0000256" key="1">
    <source>
        <dbReference type="SAM" id="MobiDB-lite"/>
    </source>
</evidence>
<dbReference type="Pfam" id="PF12771">
    <property type="entry name" value="SusD-like_2"/>
    <property type="match status" value="1"/>
</dbReference>
<keyword evidence="3" id="KW-0449">Lipoprotein</keyword>